<dbReference type="AlphaFoldDB" id="A0AAC9HRH7"/>
<feature type="domain" description="AB hydrolase-1" evidence="1">
    <location>
        <begin position="46"/>
        <end position="251"/>
    </location>
</feature>
<dbReference type="EMBL" id="CP014859">
    <property type="protein sequence ID" value="AOS63636.1"/>
    <property type="molecule type" value="Genomic_DNA"/>
</dbReference>
<organism evidence="2 3">
    <name type="scientific">Actinoalloteichus hymeniacidonis</name>
    <dbReference type="NCBI Taxonomy" id="340345"/>
    <lineage>
        <taxon>Bacteria</taxon>
        <taxon>Bacillati</taxon>
        <taxon>Actinomycetota</taxon>
        <taxon>Actinomycetes</taxon>
        <taxon>Pseudonocardiales</taxon>
        <taxon>Pseudonocardiaceae</taxon>
        <taxon>Actinoalloteichus</taxon>
    </lineage>
</organism>
<dbReference type="Gene3D" id="3.40.50.1820">
    <property type="entry name" value="alpha/beta hydrolase"/>
    <property type="match status" value="1"/>
</dbReference>
<dbReference type="PRINTS" id="PR00111">
    <property type="entry name" value="ABHYDROLASE"/>
</dbReference>
<keyword evidence="3" id="KW-1185">Reference proteome</keyword>
<dbReference type="GO" id="GO:0016787">
    <property type="term" value="F:hydrolase activity"/>
    <property type="evidence" value="ECO:0007669"/>
    <property type="project" value="UniProtKB-KW"/>
</dbReference>
<dbReference type="InterPro" id="IPR000073">
    <property type="entry name" value="AB_hydrolase_1"/>
</dbReference>
<keyword evidence="2" id="KW-0378">Hydrolase</keyword>
<proteinExistence type="predicted"/>
<evidence type="ECO:0000313" key="3">
    <source>
        <dbReference type="Proteomes" id="UP000095210"/>
    </source>
</evidence>
<evidence type="ECO:0000259" key="1">
    <source>
        <dbReference type="Pfam" id="PF12697"/>
    </source>
</evidence>
<dbReference type="Pfam" id="PF12697">
    <property type="entry name" value="Abhydrolase_6"/>
    <property type="match status" value="1"/>
</dbReference>
<name>A0AAC9HRH7_9PSEU</name>
<evidence type="ECO:0000313" key="2">
    <source>
        <dbReference type="EMBL" id="AOS63636.1"/>
    </source>
</evidence>
<accession>A0AAC9HRH7</accession>
<dbReference type="GO" id="GO:0016746">
    <property type="term" value="F:acyltransferase activity"/>
    <property type="evidence" value="ECO:0007669"/>
    <property type="project" value="UniProtKB-KW"/>
</dbReference>
<dbReference type="SUPFAM" id="SSF53474">
    <property type="entry name" value="alpha/beta-Hydrolases"/>
    <property type="match status" value="1"/>
</dbReference>
<dbReference type="Proteomes" id="UP000095210">
    <property type="component" value="Chromosome"/>
</dbReference>
<sequence length="275" mass="30014">MLFCAFTPLLRRQTKHPEERIEPIMAEHRSSEVRTWYDDQGSGDPLLLLHGGFSDARDFDGNLAGLSDRFRVLRPERRGHGRTPDAEGPITFEVMAQDMIDFLDSVVGGPADVVGYSDGATVALLVALRRPDLVRQLVLISGVFHREGYAIDMDGDGEMPEEVVAAYGALSPDGVEHFPVVAEKIAQCAAEGPTLSEPELAGLACRTLVMTGDDDIVALEHLLALYRAVPRAELAVVPGTSHTLLQEKPAFCTRVITDFLTLDPVPTMIPIRRSS</sequence>
<protein>
    <submittedName>
        <fullName evidence="2">Hydrolase or acyltransferase of alpha/beta superfamily</fullName>
    </submittedName>
</protein>
<reference evidence="3" key="1">
    <citation type="submission" date="2016-03" db="EMBL/GenBank/DDBJ databases">
        <title>Complete genome sequence of the type strain Actinoalloteichus hymeniacidonis DSM 45092.</title>
        <authorList>
            <person name="Schaffert L."/>
            <person name="Albersmeier A."/>
            <person name="Winkler A."/>
            <person name="Kalinowski J."/>
            <person name="Zotchev S."/>
            <person name="Ruckert C."/>
        </authorList>
    </citation>
    <scope>NUCLEOTIDE SEQUENCE [LARGE SCALE GENOMIC DNA]</scope>
    <source>
        <strain evidence="3">HPA177(T) (DSM 45092(T))</strain>
    </source>
</reference>
<dbReference type="InterPro" id="IPR050471">
    <property type="entry name" value="AB_hydrolase"/>
</dbReference>
<dbReference type="PANTHER" id="PTHR43433:SF5">
    <property type="entry name" value="AB HYDROLASE-1 DOMAIN-CONTAINING PROTEIN"/>
    <property type="match status" value="1"/>
</dbReference>
<keyword evidence="2" id="KW-0012">Acyltransferase</keyword>
<dbReference type="PANTHER" id="PTHR43433">
    <property type="entry name" value="HYDROLASE, ALPHA/BETA FOLD FAMILY PROTEIN"/>
    <property type="match status" value="1"/>
</dbReference>
<keyword evidence="2" id="KW-0808">Transferase</keyword>
<gene>
    <name evidence="2" type="ORF">TL08_14110</name>
</gene>
<dbReference type="KEGG" id="ahm:TL08_14110"/>
<dbReference type="InterPro" id="IPR029058">
    <property type="entry name" value="AB_hydrolase_fold"/>
</dbReference>